<dbReference type="InterPro" id="IPR043148">
    <property type="entry name" value="TagF_C"/>
</dbReference>
<dbReference type="InterPro" id="IPR007554">
    <property type="entry name" value="Glycerophosphate_synth"/>
</dbReference>
<dbReference type="Gene3D" id="3.40.50.12580">
    <property type="match status" value="1"/>
</dbReference>
<organism evidence="2 3">
    <name type="scientific">Labedella phragmitis</name>
    <dbReference type="NCBI Taxonomy" id="2498849"/>
    <lineage>
        <taxon>Bacteria</taxon>
        <taxon>Bacillati</taxon>
        <taxon>Actinomycetota</taxon>
        <taxon>Actinomycetes</taxon>
        <taxon>Micrococcales</taxon>
        <taxon>Microbacteriaceae</taxon>
        <taxon>Labedella</taxon>
    </lineage>
</organism>
<sequence>MALLTDARKALRFLRRTLASRSASRDLSKTLASRPTLEPGRFRIAVYFADSSVNMYQVRQWYKPLAVLAKRWPVVILSRGATAAAALLEESPVPVAYVRTVVALEQTLAEQDIRIVLYVNQNAKNFQMFRYGRMWHVFINHGESDKMYMMTNQFKAYDYSLVAGDAALGRLRRALWDYDLEKRAIPIGRPQADHFSGALPYTPDDRTVVLYAPTWEGDRASAAYGSIVSHGVTLVRELLATGQHRVVFRPHPRSGVVDPAYGAAKRSIVAMLEEANREDPSAHHVYDDGPDIGWQISAADVAVVDISAMVYDRLATGKPLLITCPADPAAVVDSEGYLTACEWLTAEAAPTIVAETERLLHDDETLTRIDYWSRHYFGDPTPGEATRKFHAAIDHLMTEWDRFAALHAGDGETELTASRSFDPSESDDLDGETD</sequence>
<proteinExistence type="predicted"/>
<dbReference type="Proteomes" id="UP000288547">
    <property type="component" value="Unassembled WGS sequence"/>
</dbReference>
<evidence type="ECO:0000256" key="1">
    <source>
        <dbReference type="SAM" id="MobiDB-lite"/>
    </source>
</evidence>
<protein>
    <recommendedName>
        <fullName evidence="4">CDP-glycerol--glycerophosphate glycerophosphotransferase</fullName>
    </recommendedName>
</protein>
<keyword evidence="3" id="KW-1185">Reference proteome</keyword>
<gene>
    <name evidence="2" type="ORF">ELQ90_13245</name>
</gene>
<dbReference type="OrthoDB" id="7806295at2"/>
<dbReference type="RefSeq" id="WP_128495754.1">
    <property type="nucleotide sequence ID" value="NZ_RZNB01000005.1"/>
</dbReference>
<evidence type="ECO:0008006" key="4">
    <source>
        <dbReference type="Google" id="ProtNLM"/>
    </source>
</evidence>
<accession>A0A444PR19</accession>
<comment type="caution">
    <text evidence="2">The sequence shown here is derived from an EMBL/GenBank/DDBJ whole genome shotgun (WGS) entry which is preliminary data.</text>
</comment>
<dbReference type="EMBL" id="RZNB01000005">
    <property type="protein sequence ID" value="RWZ49707.1"/>
    <property type="molecule type" value="Genomic_DNA"/>
</dbReference>
<evidence type="ECO:0000313" key="2">
    <source>
        <dbReference type="EMBL" id="RWZ49707.1"/>
    </source>
</evidence>
<dbReference type="AlphaFoldDB" id="A0A444PR19"/>
<dbReference type="GO" id="GO:0047355">
    <property type="term" value="F:CDP-glycerol glycerophosphotransferase activity"/>
    <property type="evidence" value="ECO:0007669"/>
    <property type="project" value="InterPro"/>
</dbReference>
<feature type="region of interest" description="Disordered" evidence="1">
    <location>
        <begin position="414"/>
        <end position="434"/>
    </location>
</feature>
<dbReference type="Pfam" id="PF04464">
    <property type="entry name" value="Glyphos_transf"/>
    <property type="match status" value="1"/>
</dbReference>
<name>A0A444PR19_9MICO</name>
<reference evidence="2 3" key="1">
    <citation type="submission" date="2018-12" db="EMBL/GenBank/DDBJ databases">
        <authorList>
            <person name="Li F."/>
        </authorList>
    </citation>
    <scope>NUCLEOTIDE SEQUENCE [LARGE SCALE GENOMIC DNA]</scope>
    <source>
        <strain evidence="2 3">11W25H-1</strain>
    </source>
</reference>
<feature type="compositionally biased region" description="Acidic residues" evidence="1">
    <location>
        <begin position="424"/>
        <end position="434"/>
    </location>
</feature>
<evidence type="ECO:0000313" key="3">
    <source>
        <dbReference type="Proteomes" id="UP000288547"/>
    </source>
</evidence>
<dbReference type="SUPFAM" id="SSF53756">
    <property type="entry name" value="UDP-Glycosyltransferase/glycogen phosphorylase"/>
    <property type="match status" value="1"/>
</dbReference>
<dbReference type="GO" id="GO:0016020">
    <property type="term" value="C:membrane"/>
    <property type="evidence" value="ECO:0007669"/>
    <property type="project" value="InterPro"/>
</dbReference>